<evidence type="ECO:0000313" key="3">
    <source>
        <dbReference type="Proteomes" id="UP000005240"/>
    </source>
</evidence>
<protein>
    <submittedName>
        <fullName evidence="1 2">Uncharacterized protein</fullName>
    </submittedName>
</protein>
<reference evidence="1" key="1">
    <citation type="submission" date="2009-11" db="EMBL/GenBank/DDBJ databases">
        <authorList>
            <consortium name="The Broad Institute Genome Sequencing Platform"/>
            <person name="Ward D."/>
            <person name="Feldgarden M."/>
            <person name="Earl A."/>
            <person name="Young S.K."/>
            <person name="Zeng Q."/>
            <person name="Koehrsen M."/>
            <person name="Alvarado L."/>
            <person name="Berlin A."/>
            <person name="Bochicchio J."/>
            <person name="Borenstein D."/>
            <person name="Chapman S.B."/>
            <person name="Chen Z."/>
            <person name="Engels R."/>
            <person name="Freedman E."/>
            <person name="Gellesch M."/>
            <person name="Goldberg J."/>
            <person name="Griggs A."/>
            <person name="Gujja S."/>
            <person name="Heilman E."/>
            <person name="Heiman D."/>
            <person name="Hepburn T."/>
            <person name="Howarth C."/>
            <person name="Jen D."/>
            <person name="Larson L."/>
            <person name="Lewis B."/>
            <person name="Mehta T."/>
            <person name="Park D."/>
            <person name="Pearson M."/>
            <person name="Roberts A."/>
            <person name="Saif S."/>
            <person name="Shea T."/>
            <person name="Shenoy N."/>
            <person name="Sisk P."/>
            <person name="Stolte C."/>
            <person name="Sykes S."/>
            <person name="Thomson T."/>
            <person name="Walk T."/>
            <person name="White J."/>
            <person name="Yandava C."/>
            <person name="Izard J."/>
            <person name="Baranova O.V."/>
            <person name="Blanton J.M."/>
            <person name="Tanner A.C."/>
            <person name="Dewhirst F.E."/>
            <person name="Haas B."/>
            <person name="Nusbaum C."/>
            <person name="Birren B."/>
        </authorList>
    </citation>
    <scope>NUCLEOTIDE SEQUENCE [LARGE SCALE GENOMIC DNA]</scope>
    <source>
        <strain evidence="1">1-1 BBBD Race 1</strain>
    </source>
</reference>
<organism evidence="1">
    <name type="scientific">Puccinia triticina (isolate 1-1 / race 1 (BBBD))</name>
    <name type="common">Brown leaf rust fungus</name>
    <dbReference type="NCBI Taxonomy" id="630390"/>
    <lineage>
        <taxon>Eukaryota</taxon>
        <taxon>Fungi</taxon>
        <taxon>Dikarya</taxon>
        <taxon>Basidiomycota</taxon>
        <taxon>Pucciniomycotina</taxon>
        <taxon>Pucciniomycetes</taxon>
        <taxon>Pucciniales</taxon>
        <taxon>Pucciniaceae</taxon>
        <taxon>Puccinia</taxon>
    </lineage>
</organism>
<name>A0A180GNK8_PUCT1</name>
<proteinExistence type="predicted"/>
<evidence type="ECO:0000313" key="2">
    <source>
        <dbReference type="EnsemblFungi" id="PTTG_27118-t43_1-p1"/>
    </source>
</evidence>
<dbReference type="EMBL" id="ADAS02000044">
    <property type="protein sequence ID" value="OAV93999.1"/>
    <property type="molecule type" value="Genomic_DNA"/>
</dbReference>
<dbReference type="VEuPathDB" id="FungiDB:PTTG_27118"/>
<keyword evidence="3" id="KW-1185">Reference proteome</keyword>
<reference evidence="2 3" key="3">
    <citation type="journal article" date="2017" name="G3 (Bethesda)">
        <title>Comparative analysis highlights variable genome content of wheat rusts and divergence of the mating loci.</title>
        <authorList>
            <person name="Cuomo C.A."/>
            <person name="Bakkeren G."/>
            <person name="Khalil H.B."/>
            <person name="Panwar V."/>
            <person name="Joly D."/>
            <person name="Linning R."/>
            <person name="Sakthikumar S."/>
            <person name="Song X."/>
            <person name="Adiconis X."/>
            <person name="Fan L."/>
            <person name="Goldberg J.M."/>
            <person name="Levin J.Z."/>
            <person name="Young S."/>
            <person name="Zeng Q."/>
            <person name="Anikster Y."/>
            <person name="Bruce M."/>
            <person name="Wang M."/>
            <person name="Yin C."/>
            <person name="McCallum B."/>
            <person name="Szabo L.J."/>
            <person name="Hulbert S."/>
            <person name="Chen X."/>
            <person name="Fellers J.P."/>
        </authorList>
    </citation>
    <scope>NUCLEOTIDE SEQUENCE</scope>
    <source>
        <strain evidence="3">Isolate 1-1 / race 1 (BBBD)</strain>
        <strain evidence="2">isolate 1-1 / race 1 (BBBD)</strain>
    </source>
</reference>
<reference evidence="2" key="4">
    <citation type="submission" date="2025-05" db="UniProtKB">
        <authorList>
            <consortium name="EnsemblFungi"/>
        </authorList>
    </citation>
    <scope>IDENTIFICATION</scope>
    <source>
        <strain evidence="2">isolate 1-1 / race 1 (BBBD)</strain>
    </source>
</reference>
<reference evidence="1" key="2">
    <citation type="submission" date="2016-05" db="EMBL/GenBank/DDBJ databases">
        <title>Comparative analysis highlights variable genome content of wheat rusts and divergence of the mating loci.</title>
        <authorList>
            <person name="Cuomo C.A."/>
            <person name="Bakkeren G."/>
            <person name="Szabo L."/>
            <person name="Khalil H."/>
            <person name="Joly D."/>
            <person name="Goldberg J."/>
            <person name="Young S."/>
            <person name="Zeng Q."/>
            <person name="Fellers J."/>
        </authorList>
    </citation>
    <scope>NUCLEOTIDE SEQUENCE [LARGE SCALE GENOMIC DNA]</scope>
    <source>
        <strain evidence="1">1-1 BBBD Race 1</strain>
    </source>
</reference>
<dbReference type="Proteomes" id="UP000005240">
    <property type="component" value="Unassembled WGS sequence"/>
</dbReference>
<sequence>MVRGTLNDDDLHIYYSTTTPINDSENVRYRCLNWQAVITALDKETGGAEAIEELKLDSIIWLVVDETSETLEKLYMHWLYWETGIAICGSQTSEILDLINKVCTQ</sequence>
<dbReference type="EnsemblFungi" id="PTTG_27118-t43_1">
    <property type="protein sequence ID" value="PTTG_27118-t43_1-p1"/>
    <property type="gene ID" value="PTTG_27118"/>
</dbReference>
<gene>
    <name evidence="1" type="ORF">PTTG_27118</name>
</gene>
<evidence type="ECO:0000313" key="1">
    <source>
        <dbReference type="EMBL" id="OAV93999.1"/>
    </source>
</evidence>
<dbReference type="AlphaFoldDB" id="A0A180GNK8"/>
<accession>A0A180GNK8</accession>